<accession>A0A2M7T942</accession>
<gene>
    <name evidence="2" type="ORF">COY37_03630</name>
</gene>
<dbReference type="InterPro" id="IPR003607">
    <property type="entry name" value="HD/PDEase_dom"/>
</dbReference>
<feature type="domain" description="HD/PDEase" evidence="1">
    <location>
        <begin position="30"/>
        <end position="145"/>
    </location>
</feature>
<evidence type="ECO:0000259" key="1">
    <source>
        <dbReference type="SMART" id="SM00471"/>
    </source>
</evidence>
<dbReference type="Pfam" id="PF01966">
    <property type="entry name" value="HD"/>
    <property type="match status" value="1"/>
</dbReference>
<dbReference type="CDD" id="cd00077">
    <property type="entry name" value="HDc"/>
    <property type="match status" value="1"/>
</dbReference>
<dbReference type="Gene3D" id="1.10.3210.10">
    <property type="entry name" value="Hypothetical protein af1432"/>
    <property type="match status" value="1"/>
</dbReference>
<protein>
    <submittedName>
        <fullName evidence="2">Phosphohydrolase</fullName>
    </submittedName>
</protein>
<dbReference type="EMBL" id="PFNG01000085">
    <property type="protein sequence ID" value="PIZ40631.1"/>
    <property type="molecule type" value="Genomic_DNA"/>
</dbReference>
<dbReference type="Proteomes" id="UP000230956">
    <property type="component" value="Unassembled WGS sequence"/>
</dbReference>
<keyword evidence="2" id="KW-0378">Hydrolase</keyword>
<dbReference type="RefSeq" id="WP_286678939.1">
    <property type="nucleotide sequence ID" value="NZ_MNXI01000117.1"/>
</dbReference>
<reference evidence="3" key="1">
    <citation type="submission" date="2017-09" db="EMBL/GenBank/DDBJ databases">
        <title>Depth-based differentiation of microbial function through sediment-hosted aquifers and enrichment of novel symbionts in the deep terrestrial subsurface.</title>
        <authorList>
            <person name="Probst A.J."/>
            <person name="Ladd B."/>
            <person name="Jarett J.K."/>
            <person name="Geller-Mcgrath D.E."/>
            <person name="Sieber C.M.K."/>
            <person name="Emerson J.B."/>
            <person name="Anantharaman K."/>
            <person name="Thomas B.C."/>
            <person name="Malmstrom R."/>
            <person name="Stieglmeier M."/>
            <person name="Klingl A."/>
            <person name="Woyke T."/>
            <person name="Ryan C.M."/>
            <person name="Banfield J.F."/>
        </authorList>
    </citation>
    <scope>NUCLEOTIDE SEQUENCE [LARGE SCALE GENOMIC DNA]</scope>
</reference>
<evidence type="ECO:0000313" key="2">
    <source>
        <dbReference type="EMBL" id="PIZ40631.1"/>
    </source>
</evidence>
<evidence type="ECO:0000313" key="3">
    <source>
        <dbReference type="Proteomes" id="UP000230956"/>
    </source>
</evidence>
<dbReference type="AlphaFoldDB" id="A0A2M7T942"/>
<comment type="caution">
    <text evidence="2">The sequence shown here is derived from an EMBL/GenBank/DDBJ whole genome shotgun (WGS) entry which is preliminary data.</text>
</comment>
<dbReference type="GO" id="GO:0016787">
    <property type="term" value="F:hydrolase activity"/>
    <property type="evidence" value="ECO:0007669"/>
    <property type="project" value="UniProtKB-KW"/>
</dbReference>
<dbReference type="InterPro" id="IPR006674">
    <property type="entry name" value="HD_domain"/>
</dbReference>
<proteinExistence type="predicted"/>
<sequence length="220" mass="24734">MPVTLEEIKEDPYVKAYIAQADKHMEAIGFTEHGFRHADLVSHIAMNVLKRLSFPEREAELAGIAGYLHDIGNSVGRSFHAVSAAMMAQSIFFRLDMAPEEMILVMNAMGNHEEEYGMATSPIGAAIILADKTDVHRSRVRTPDPLTADIHDRVNLAAQRSFLRVDNERKLIELEIDIDTNISQVMEYFEIFLSRMVICRRAAEFLGCKFGLVINGVKLL</sequence>
<dbReference type="InterPro" id="IPR039967">
    <property type="entry name" value="MJ1020-like"/>
</dbReference>
<organism evidence="2 3">
    <name type="scientific">Candidatus Aquicultor secundus</name>
    <dbReference type="NCBI Taxonomy" id="1973895"/>
    <lineage>
        <taxon>Bacteria</taxon>
        <taxon>Bacillati</taxon>
        <taxon>Actinomycetota</taxon>
        <taxon>Candidatus Aquicultoria</taxon>
        <taxon>Candidatus Aquicultorales</taxon>
        <taxon>Candidatus Aquicultoraceae</taxon>
        <taxon>Candidatus Aquicultor</taxon>
    </lineage>
</organism>
<name>A0A2M7T942_9ACTN</name>
<dbReference type="PANTHER" id="PTHR40517:SF1">
    <property type="entry name" value="METAL-DEPENDENT PHOSPHOHYDROLASE, HD SUPERFAMILY-RELATED"/>
    <property type="match status" value="1"/>
</dbReference>
<dbReference type="SUPFAM" id="SSF109604">
    <property type="entry name" value="HD-domain/PDEase-like"/>
    <property type="match status" value="1"/>
</dbReference>
<dbReference type="PANTHER" id="PTHR40517">
    <property type="entry name" value="METAL-DEPENDENT PHOSPHOHYDROLASE, HD SUPERFAMILY-RELATED"/>
    <property type="match status" value="1"/>
</dbReference>
<dbReference type="SMART" id="SM00471">
    <property type="entry name" value="HDc"/>
    <property type="match status" value="1"/>
</dbReference>